<dbReference type="SMART" id="SM00866">
    <property type="entry name" value="UTRA"/>
    <property type="match status" value="1"/>
</dbReference>
<keyword evidence="3" id="KW-0804">Transcription</keyword>
<comment type="caution">
    <text evidence="4">The sequence shown here is derived from an EMBL/GenBank/DDBJ whole genome shotgun (WGS) entry which is preliminary data.</text>
</comment>
<keyword evidence="5" id="KW-1185">Reference proteome</keyword>
<dbReference type="InterPro" id="IPR036390">
    <property type="entry name" value="WH_DNA-bd_sf"/>
</dbReference>
<dbReference type="Gene3D" id="1.10.10.10">
    <property type="entry name" value="Winged helix-like DNA-binding domain superfamily/Winged helix DNA-binding domain"/>
    <property type="match status" value="1"/>
</dbReference>
<reference evidence="5" key="1">
    <citation type="submission" date="2016-07" db="EMBL/GenBank/DDBJ databases">
        <authorList>
            <person name="Florea S."/>
            <person name="Webb J.S."/>
            <person name="Jaromczyk J."/>
            <person name="Schardl C.L."/>
        </authorList>
    </citation>
    <scope>NUCLEOTIDE SEQUENCE [LARGE SCALE GENOMIC DNA]</scope>
    <source>
        <strain evidence="5">IPBSL-7</strain>
    </source>
</reference>
<dbReference type="Gene3D" id="3.40.1410.10">
    <property type="entry name" value="Chorismate lyase-like"/>
    <property type="match status" value="1"/>
</dbReference>
<dbReference type="SUPFAM" id="SSF46785">
    <property type="entry name" value="Winged helix' DNA-binding domain"/>
    <property type="match status" value="1"/>
</dbReference>
<gene>
    <name evidence="4" type="ORF">BCR15_14085</name>
</gene>
<dbReference type="InterPro" id="IPR011663">
    <property type="entry name" value="UTRA"/>
</dbReference>
<dbReference type="PRINTS" id="PR00035">
    <property type="entry name" value="HTHGNTR"/>
</dbReference>
<evidence type="ECO:0000256" key="1">
    <source>
        <dbReference type="ARBA" id="ARBA00023015"/>
    </source>
</evidence>
<dbReference type="Proteomes" id="UP000093501">
    <property type="component" value="Unassembled WGS sequence"/>
</dbReference>
<keyword evidence="1" id="KW-0805">Transcription regulation</keyword>
<dbReference type="GO" id="GO:0003700">
    <property type="term" value="F:DNA-binding transcription factor activity"/>
    <property type="evidence" value="ECO:0007669"/>
    <property type="project" value="InterPro"/>
</dbReference>
<dbReference type="CDD" id="cd07377">
    <property type="entry name" value="WHTH_GntR"/>
    <property type="match status" value="1"/>
</dbReference>
<dbReference type="FunFam" id="1.10.10.10:FF:000079">
    <property type="entry name" value="GntR family transcriptional regulator"/>
    <property type="match status" value="1"/>
</dbReference>
<dbReference type="PROSITE" id="PS50949">
    <property type="entry name" value="HTH_GNTR"/>
    <property type="match status" value="1"/>
</dbReference>
<keyword evidence="2" id="KW-0238">DNA-binding</keyword>
<name>A0A1C0APX7_9ACTN</name>
<accession>A0A1C0APX7</accession>
<dbReference type="RefSeq" id="WP_068751144.1">
    <property type="nucleotide sequence ID" value="NZ_LR214441.1"/>
</dbReference>
<evidence type="ECO:0000256" key="2">
    <source>
        <dbReference type="ARBA" id="ARBA00023125"/>
    </source>
</evidence>
<evidence type="ECO:0000313" key="5">
    <source>
        <dbReference type="Proteomes" id="UP000093501"/>
    </source>
</evidence>
<dbReference type="SMART" id="SM00345">
    <property type="entry name" value="HTH_GNTR"/>
    <property type="match status" value="1"/>
</dbReference>
<protein>
    <submittedName>
        <fullName evidence="4">Uncharacterized protein</fullName>
    </submittedName>
</protein>
<dbReference type="Pfam" id="PF00392">
    <property type="entry name" value="GntR"/>
    <property type="match status" value="1"/>
</dbReference>
<dbReference type="InterPro" id="IPR036388">
    <property type="entry name" value="WH-like_DNA-bd_sf"/>
</dbReference>
<dbReference type="InterPro" id="IPR050679">
    <property type="entry name" value="Bact_HTH_transcr_reg"/>
</dbReference>
<dbReference type="PANTHER" id="PTHR44846">
    <property type="entry name" value="MANNOSYL-D-GLYCERATE TRANSPORT/METABOLISM SYSTEM REPRESSOR MNGR-RELATED"/>
    <property type="match status" value="1"/>
</dbReference>
<evidence type="ECO:0000313" key="4">
    <source>
        <dbReference type="EMBL" id="OCL36300.1"/>
    </source>
</evidence>
<organism evidence="4 5">
    <name type="scientific">Tessaracoccus lapidicaptus</name>
    <dbReference type="NCBI Taxonomy" id="1427523"/>
    <lineage>
        <taxon>Bacteria</taxon>
        <taxon>Bacillati</taxon>
        <taxon>Actinomycetota</taxon>
        <taxon>Actinomycetes</taxon>
        <taxon>Propionibacteriales</taxon>
        <taxon>Propionibacteriaceae</taxon>
        <taxon>Tessaracoccus</taxon>
    </lineage>
</organism>
<dbReference type="InterPro" id="IPR000524">
    <property type="entry name" value="Tscrpt_reg_HTH_GntR"/>
</dbReference>
<dbReference type="InterPro" id="IPR028978">
    <property type="entry name" value="Chorismate_lyase_/UTRA_dom_sf"/>
</dbReference>
<dbReference type="AlphaFoldDB" id="A0A1C0APX7"/>
<sequence>MTDVIERDSATPIYQQLEDIFHAKIASGEWAPEQRIPSENELNREYSLSRMTIRGVLNKLAGEGLLIRVPGKGTFVAPQKINAVSPAYKGIREQLEVLGYDIVTTLISTERAPAPTRVREHLNLPEGAEVIAIMRLRTVDGKPLSVHRSFVPASLAPGLDQLDVVNEQLCVVLEDKFNLSMKSVSEDLEVIAVDGTDAKLLELRKGDPALLLTDVITNPAGTAFEYSTIVFRGDAVRLKFDYKRE</sequence>
<dbReference type="EMBL" id="MBQD01000012">
    <property type="protein sequence ID" value="OCL36300.1"/>
    <property type="molecule type" value="Genomic_DNA"/>
</dbReference>
<dbReference type="PANTHER" id="PTHR44846:SF1">
    <property type="entry name" value="MANNOSYL-D-GLYCERATE TRANSPORT_METABOLISM SYSTEM REPRESSOR MNGR-RELATED"/>
    <property type="match status" value="1"/>
</dbReference>
<dbReference type="GO" id="GO:0003677">
    <property type="term" value="F:DNA binding"/>
    <property type="evidence" value="ECO:0007669"/>
    <property type="project" value="UniProtKB-KW"/>
</dbReference>
<dbReference type="Pfam" id="PF07702">
    <property type="entry name" value="UTRA"/>
    <property type="match status" value="1"/>
</dbReference>
<dbReference type="SUPFAM" id="SSF64288">
    <property type="entry name" value="Chorismate lyase-like"/>
    <property type="match status" value="1"/>
</dbReference>
<dbReference type="GO" id="GO:0045892">
    <property type="term" value="P:negative regulation of DNA-templated transcription"/>
    <property type="evidence" value="ECO:0007669"/>
    <property type="project" value="TreeGrafter"/>
</dbReference>
<evidence type="ECO:0000256" key="3">
    <source>
        <dbReference type="ARBA" id="ARBA00023163"/>
    </source>
</evidence>
<proteinExistence type="predicted"/>